<dbReference type="OrthoDB" id="2426113at2759"/>
<keyword evidence="2" id="KW-1185">Reference proteome</keyword>
<gene>
    <name evidence="1" type="ORF">RFULGI_LOCUS11536</name>
</gene>
<protein>
    <submittedName>
        <fullName evidence="1">11859_t:CDS:1</fullName>
    </submittedName>
</protein>
<name>A0A9N9I665_9GLOM</name>
<organism evidence="1 2">
    <name type="scientific">Racocetra fulgida</name>
    <dbReference type="NCBI Taxonomy" id="60492"/>
    <lineage>
        <taxon>Eukaryota</taxon>
        <taxon>Fungi</taxon>
        <taxon>Fungi incertae sedis</taxon>
        <taxon>Mucoromycota</taxon>
        <taxon>Glomeromycotina</taxon>
        <taxon>Glomeromycetes</taxon>
        <taxon>Diversisporales</taxon>
        <taxon>Gigasporaceae</taxon>
        <taxon>Racocetra</taxon>
    </lineage>
</organism>
<evidence type="ECO:0000313" key="1">
    <source>
        <dbReference type="EMBL" id="CAG8722210.1"/>
    </source>
</evidence>
<dbReference type="AlphaFoldDB" id="A0A9N9I665"/>
<dbReference type="EMBL" id="CAJVPZ010025371">
    <property type="protein sequence ID" value="CAG8722210.1"/>
    <property type="molecule type" value="Genomic_DNA"/>
</dbReference>
<evidence type="ECO:0000313" key="2">
    <source>
        <dbReference type="Proteomes" id="UP000789396"/>
    </source>
</evidence>
<reference evidence="1" key="1">
    <citation type="submission" date="2021-06" db="EMBL/GenBank/DDBJ databases">
        <authorList>
            <person name="Kallberg Y."/>
            <person name="Tangrot J."/>
            <person name="Rosling A."/>
        </authorList>
    </citation>
    <scope>NUCLEOTIDE SEQUENCE</scope>
    <source>
        <strain evidence="1">IN212</strain>
    </source>
</reference>
<accession>A0A9N9I665</accession>
<dbReference type="Proteomes" id="UP000789396">
    <property type="component" value="Unassembled WGS sequence"/>
</dbReference>
<proteinExistence type="predicted"/>
<feature type="non-terminal residue" evidence="1">
    <location>
        <position position="236"/>
    </location>
</feature>
<sequence>MIYPFVSVIRDRKTILSAVLFEADENLTFEDLLYQADSTNVWHMVASGLNGCLKMCTHEEQNVSHIKFIIQNEQSISTTNQVSSTSNIFNEMMNAAAKKVLSNSKLSTNRDDQLYNDVLELLRNKNLELELRADKLEECVLQPWATRTYANYLGMVNQHVQRIQSASVPARSPEKDSILEMRSSCTENTMQEVYFSIVERVKIANEYEIISLEEYLPETKERRFYYLSNFAIDSTV</sequence>
<comment type="caution">
    <text evidence="1">The sequence shown here is derived from an EMBL/GenBank/DDBJ whole genome shotgun (WGS) entry which is preliminary data.</text>
</comment>